<dbReference type="AlphaFoldDB" id="A0A9X2IBI0"/>
<comment type="subcellular location">
    <subcellularLocation>
        <location evidence="1">Cell membrane</location>
        <topology evidence="1">Multi-pass membrane protein</topology>
    </subcellularLocation>
</comment>
<sequence>MSLKKKAATSLVWTFSQQFGNQLIGFVISIILARILLPEEFGLIGMIAVFIALGNAMVHGGMSKSLIRSDNIDENDYSSVFYFNFLASIIIYLILYLCAPLIADFYERLILIDIIRLYSLTFIISAFALVPLARLTRKMDFKTQSLTAIPAAIVGGGVGIYMATEGFGVWSLVWSHLSTNFTNTALLWILVGWIPRFEFDRIKLKQHLDFGYRLTLSEILDRLFKNIYLIAIGRFFSATQLGFYTRAETMNQLPVQNISRALDKVTFPLFAKIKNDNTRLKDIYKRLMKMVVFIVTPVLLFLAIMAEPVFRFLFTEKWLPAVPYFQILCVTGMILPLHSYNLGILNVKGRSDLFLRLEIIKKVVIVVILLATIPFGIKPLLYGQVFASIIIYFVNSHYTGKFIDYPALEQLKDILPIISLSLISGIMIYFLDVFFIRTLEDFLRIFLGIGTGVIIYLALARALNFNSLSELIKLLKKR</sequence>
<evidence type="ECO:0000256" key="1">
    <source>
        <dbReference type="ARBA" id="ARBA00004651"/>
    </source>
</evidence>
<feature type="transmembrane region" description="Helical" evidence="7">
    <location>
        <begin position="414"/>
        <end position="435"/>
    </location>
</feature>
<keyword evidence="4 7" id="KW-0812">Transmembrane</keyword>
<dbReference type="Pfam" id="PF13440">
    <property type="entry name" value="Polysacc_synt_3"/>
    <property type="match status" value="1"/>
</dbReference>
<keyword evidence="3" id="KW-1003">Cell membrane</keyword>
<evidence type="ECO:0000256" key="3">
    <source>
        <dbReference type="ARBA" id="ARBA00022475"/>
    </source>
</evidence>
<evidence type="ECO:0000256" key="6">
    <source>
        <dbReference type="ARBA" id="ARBA00023136"/>
    </source>
</evidence>
<feature type="transmembrane region" description="Helical" evidence="7">
    <location>
        <begin position="363"/>
        <end position="394"/>
    </location>
</feature>
<protein>
    <submittedName>
        <fullName evidence="8">Lipopolysaccharide biosynthesis protein</fullName>
    </submittedName>
</protein>
<evidence type="ECO:0000256" key="5">
    <source>
        <dbReference type="ARBA" id="ARBA00022989"/>
    </source>
</evidence>
<keyword evidence="9" id="KW-1185">Reference proteome</keyword>
<dbReference type="InterPro" id="IPR050833">
    <property type="entry name" value="Poly_Biosynth_Transport"/>
</dbReference>
<feature type="transmembrane region" description="Helical" evidence="7">
    <location>
        <begin position="43"/>
        <end position="60"/>
    </location>
</feature>
<keyword evidence="6 7" id="KW-0472">Membrane</keyword>
<evidence type="ECO:0000256" key="7">
    <source>
        <dbReference type="SAM" id="Phobius"/>
    </source>
</evidence>
<feature type="transmembrane region" description="Helical" evidence="7">
    <location>
        <begin position="318"/>
        <end position="342"/>
    </location>
</feature>
<feature type="transmembrane region" description="Helical" evidence="7">
    <location>
        <begin position="442"/>
        <end position="463"/>
    </location>
</feature>
<evidence type="ECO:0000256" key="4">
    <source>
        <dbReference type="ARBA" id="ARBA00022692"/>
    </source>
</evidence>
<feature type="transmembrane region" description="Helical" evidence="7">
    <location>
        <begin position="145"/>
        <end position="163"/>
    </location>
</feature>
<organism evidence="8 9">
    <name type="scientific">Christiangramia oceanisediminis</name>
    <dbReference type="NCBI Taxonomy" id="2920386"/>
    <lineage>
        <taxon>Bacteria</taxon>
        <taxon>Pseudomonadati</taxon>
        <taxon>Bacteroidota</taxon>
        <taxon>Flavobacteriia</taxon>
        <taxon>Flavobacteriales</taxon>
        <taxon>Flavobacteriaceae</taxon>
        <taxon>Christiangramia</taxon>
    </lineage>
</organism>
<feature type="transmembrane region" description="Helical" evidence="7">
    <location>
        <begin position="169"/>
        <end position="194"/>
    </location>
</feature>
<dbReference type="PANTHER" id="PTHR30250:SF10">
    <property type="entry name" value="LIPOPOLYSACCHARIDE BIOSYNTHESIS PROTEIN WZXC"/>
    <property type="match status" value="1"/>
</dbReference>
<dbReference type="EMBL" id="JANCNS010000002">
    <property type="protein sequence ID" value="MCP9199878.1"/>
    <property type="molecule type" value="Genomic_DNA"/>
</dbReference>
<accession>A0A9X2IBI0</accession>
<feature type="transmembrane region" description="Helical" evidence="7">
    <location>
        <begin position="81"/>
        <end position="103"/>
    </location>
</feature>
<name>A0A9X2IBI0_9FLAO</name>
<dbReference type="Proteomes" id="UP001155280">
    <property type="component" value="Unassembled WGS sequence"/>
</dbReference>
<evidence type="ECO:0000313" key="9">
    <source>
        <dbReference type="Proteomes" id="UP001155280"/>
    </source>
</evidence>
<comment type="caution">
    <text evidence="8">The sequence shown here is derived from an EMBL/GenBank/DDBJ whole genome shotgun (WGS) entry which is preliminary data.</text>
</comment>
<feature type="transmembrane region" description="Helical" evidence="7">
    <location>
        <begin position="287"/>
        <end position="306"/>
    </location>
</feature>
<gene>
    <name evidence="8" type="ORF">MKO06_08175</name>
</gene>
<keyword evidence="5 7" id="KW-1133">Transmembrane helix</keyword>
<dbReference type="RefSeq" id="WP_241551691.1">
    <property type="nucleotide sequence ID" value="NZ_JANCNS010000002.1"/>
</dbReference>
<comment type="similarity">
    <text evidence="2">Belongs to the polysaccharide synthase family.</text>
</comment>
<evidence type="ECO:0000313" key="8">
    <source>
        <dbReference type="EMBL" id="MCP9199878.1"/>
    </source>
</evidence>
<proteinExistence type="inferred from homology"/>
<dbReference type="GO" id="GO:0005886">
    <property type="term" value="C:plasma membrane"/>
    <property type="evidence" value="ECO:0007669"/>
    <property type="project" value="UniProtKB-SubCell"/>
</dbReference>
<feature type="transmembrane region" description="Helical" evidence="7">
    <location>
        <begin position="20"/>
        <end position="37"/>
    </location>
</feature>
<feature type="transmembrane region" description="Helical" evidence="7">
    <location>
        <begin position="109"/>
        <end position="133"/>
    </location>
</feature>
<reference evidence="8" key="1">
    <citation type="submission" date="2022-07" db="EMBL/GenBank/DDBJ databases">
        <title>Gramela sediminis sp. nov., isolated from deep-sea sediment of the Indian Ocean.</title>
        <authorList>
            <person name="Shi H."/>
        </authorList>
    </citation>
    <scope>NUCLEOTIDE SEQUENCE</scope>
    <source>
        <strain evidence="8">GC03-9</strain>
    </source>
</reference>
<dbReference type="PANTHER" id="PTHR30250">
    <property type="entry name" value="PST FAMILY PREDICTED COLANIC ACID TRANSPORTER"/>
    <property type="match status" value="1"/>
</dbReference>
<dbReference type="CDD" id="cd13127">
    <property type="entry name" value="MATE_tuaB_like"/>
    <property type="match status" value="1"/>
</dbReference>
<evidence type="ECO:0000256" key="2">
    <source>
        <dbReference type="ARBA" id="ARBA00007430"/>
    </source>
</evidence>